<feature type="compositionally biased region" description="Basic residues" evidence="1">
    <location>
        <begin position="743"/>
        <end position="760"/>
    </location>
</feature>
<feature type="compositionally biased region" description="Basic and acidic residues" evidence="1">
    <location>
        <begin position="491"/>
        <end position="503"/>
    </location>
</feature>
<feature type="compositionally biased region" description="Basic and acidic residues" evidence="1">
    <location>
        <begin position="23"/>
        <end position="34"/>
    </location>
</feature>
<evidence type="ECO:0000313" key="2">
    <source>
        <dbReference type="EMBL" id="TKW49154.1"/>
    </source>
</evidence>
<gene>
    <name evidence="2" type="ORF">CTA1_12887</name>
</gene>
<feature type="compositionally biased region" description="Basic residues" evidence="1">
    <location>
        <begin position="221"/>
        <end position="231"/>
    </location>
</feature>
<feature type="compositionally biased region" description="Basic residues" evidence="1">
    <location>
        <begin position="35"/>
        <end position="50"/>
    </location>
</feature>
<feature type="region of interest" description="Disordered" evidence="1">
    <location>
        <begin position="358"/>
        <end position="463"/>
    </location>
</feature>
<organism evidence="2 3">
    <name type="scientific">Colletotrichum tanaceti</name>
    <dbReference type="NCBI Taxonomy" id="1306861"/>
    <lineage>
        <taxon>Eukaryota</taxon>
        <taxon>Fungi</taxon>
        <taxon>Dikarya</taxon>
        <taxon>Ascomycota</taxon>
        <taxon>Pezizomycotina</taxon>
        <taxon>Sordariomycetes</taxon>
        <taxon>Hypocreomycetidae</taxon>
        <taxon>Glomerellales</taxon>
        <taxon>Glomerellaceae</taxon>
        <taxon>Colletotrichum</taxon>
        <taxon>Colletotrichum destructivum species complex</taxon>
    </lineage>
</organism>
<keyword evidence="3" id="KW-1185">Reference proteome</keyword>
<feature type="region of interest" description="Disordered" evidence="1">
    <location>
        <begin position="488"/>
        <end position="772"/>
    </location>
</feature>
<feature type="compositionally biased region" description="Basic residues" evidence="1">
    <location>
        <begin position="358"/>
        <end position="368"/>
    </location>
</feature>
<feature type="non-terminal residue" evidence="2">
    <location>
        <position position="1"/>
    </location>
</feature>
<comment type="caution">
    <text evidence="2">The sequence shown here is derived from an EMBL/GenBank/DDBJ whole genome shotgun (WGS) entry which is preliminary data.</text>
</comment>
<proteinExistence type="predicted"/>
<feature type="compositionally biased region" description="Basic residues" evidence="1">
    <location>
        <begin position="692"/>
        <end position="704"/>
    </location>
</feature>
<feature type="compositionally biased region" description="Basic residues" evidence="1">
    <location>
        <begin position="609"/>
        <end position="626"/>
    </location>
</feature>
<dbReference type="AlphaFoldDB" id="A0A4U6X2C9"/>
<feature type="compositionally biased region" description="Basic residues" evidence="1">
    <location>
        <begin position="77"/>
        <end position="92"/>
    </location>
</feature>
<feature type="compositionally biased region" description="Basic and acidic residues" evidence="1">
    <location>
        <begin position="385"/>
        <end position="394"/>
    </location>
</feature>
<protein>
    <submittedName>
        <fullName evidence="2">Uncharacterized protein</fullName>
    </submittedName>
</protein>
<evidence type="ECO:0000256" key="1">
    <source>
        <dbReference type="SAM" id="MobiDB-lite"/>
    </source>
</evidence>
<evidence type="ECO:0000313" key="3">
    <source>
        <dbReference type="Proteomes" id="UP000310108"/>
    </source>
</evidence>
<dbReference type="EMBL" id="PJEX01000607">
    <property type="protein sequence ID" value="TKW49154.1"/>
    <property type="molecule type" value="Genomic_DNA"/>
</dbReference>
<feature type="compositionally biased region" description="Basic residues" evidence="1">
    <location>
        <begin position="395"/>
        <end position="414"/>
    </location>
</feature>
<feature type="compositionally biased region" description="Basic and acidic residues" evidence="1">
    <location>
        <begin position="66"/>
        <end position="76"/>
    </location>
</feature>
<accession>A0A4U6X2C9</accession>
<feature type="region of interest" description="Disordered" evidence="1">
    <location>
        <begin position="205"/>
        <end position="244"/>
    </location>
</feature>
<dbReference type="Proteomes" id="UP000310108">
    <property type="component" value="Unassembled WGS sequence"/>
</dbReference>
<feature type="compositionally biased region" description="Basic residues" evidence="1">
    <location>
        <begin position="578"/>
        <end position="600"/>
    </location>
</feature>
<feature type="region of interest" description="Disordered" evidence="1">
    <location>
        <begin position="1"/>
        <end position="122"/>
    </location>
</feature>
<feature type="compositionally biased region" description="Basic and acidic residues" evidence="1">
    <location>
        <begin position="705"/>
        <end position="733"/>
    </location>
</feature>
<name>A0A4U6X2C9_9PEZI</name>
<sequence length="862" mass="100236">SQWHLRRHSDDDAAGLGHTRHRSLADSHRPSGRHDRIHHGHLRSQRHLRRHPDDNAAGLGHARHGRFPDGHSSGRHDRIHHGRLRSQRHLRRHPDDDVAGLGHTRHGGSPDGHPAGRHHGLHDRLLGRPRHLRRHVDHHPARHRHAGHRRSPDGGAAGHLVHDHLHERLRHLCRHPDVDSARLGHHRHRLGPDGHPRLVHDAHHRPPGRLHRHADVDHPGRRGPRHRRSPNRHPDGFHHRHQRRHRILRGHPHDDATGYRWRPGHCCASDGDPEHLVRDCHLRGYRHVRRHIDNYPPGRRKRCHCCPPDSRPQYLVRDCHLGGHRYVRRHIDDYPPGRRKRCHCCPPDSRPQYLVHDRHIRHHRHLHRHIDDYPPRRRKRRPRRPPHDHPERRLRDRHLGRHRHVRRNLHHNAPRHRDHEDGGGADGAADGHVVHDGAHGGHGHLYRHADHHDGQHGVAADGHPHGVLRGLVAVRLYPVADGHRVTRLRHEHPASDPVCEARRVQAGSPGSSGDGRVLGDRNPGLPGCPRDERQHPRRRGLSHAGPPQPDGRLSARLQPRPVPAEQAGLDLYPETAHHLRQPRHRRGRRRRQRQRQRLYHGPRPLQPGPRRHRLRLPHHRPGRSRLSRGDSPAPARPDARFGRPPHLSRRHHEADLSSSSCGLRQSAGYHAQLDPAPGQPRRLQSRPDGQRPRHRRVGPHKVPHLHPDRSHRLLERRPRRTVPELHCLHREAVPHGSSAGLHQPRRRRQQQRCPHHRRRPQPGAMSPEPRPLVDAAHRHRLLEGRLDRLRRLGLPEPPRLRPRLGRRQRRRQLDDSLSLSLSLFISLRLLQPHGCWPHLSLLSWTRFLFPTFSMFLYGVEGN</sequence>
<reference evidence="2 3" key="1">
    <citation type="journal article" date="2019" name="PLoS ONE">
        <title>Comparative genome analysis indicates high evolutionary potential of pathogenicity genes in Colletotrichum tanaceti.</title>
        <authorList>
            <person name="Lelwala R.V."/>
            <person name="Korhonen P.K."/>
            <person name="Young N.D."/>
            <person name="Scott J.B."/>
            <person name="Ades P.A."/>
            <person name="Gasser R.B."/>
            <person name="Taylor P.W.J."/>
        </authorList>
    </citation>
    <scope>NUCLEOTIDE SEQUENCE [LARGE SCALE GENOMIC DNA]</scope>
    <source>
        <strain evidence="2">BRIP57314</strain>
    </source>
</reference>